<evidence type="ECO:0000256" key="9">
    <source>
        <dbReference type="ARBA" id="ARBA00022777"/>
    </source>
</evidence>
<comment type="catalytic activity">
    <reaction evidence="1">
        <text>(R)-pantothenate + ATP = (R)-4'-phosphopantothenate + ADP + H(+)</text>
        <dbReference type="Rhea" id="RHEA:16373"/>
        <dbReference type="ChEBI" id="CHEBI:10986"/>
        <dbReference type="ChEBI" id="CHEBI:15378"/>
        <dbReference type="ChEBI" id="CHEBI:29032"/>
        <dbReference type="ChEBI" id="CHEBI:30616"/>
        <dbReference type="ChEBI" id="CHEBI:456216"/>
        <dbReference type="EC" id="2.7.1.33"/>
    </reaction>
</comment>
<keyword evidence="10" id="KW-0067">ATP-binding</keyword>
<dbReference type="EC" id="2.7.1.33" evidence="5"/>
<dbReference type="NCBIfam" id="TIGR00555">
    <property type="entry name" value="panK_eukar"/>
    <property type="match status" value="1"/>
</dbReference>
<dbReference type="GO" id="GO:0005634">
    <property type="term" value="C:nucleus"/>
    <property type="evidence" value="ECO:0007669"/>
    <property type="project" value="TreeGrafter"/>
</dbReference>
<evidence type="ECO:0000313" key="16">
    <source>
        <dbReference type="Proteomes" id="UP000188320"/>
    </source>
</evidence>
<dbReference type="InterPro" id="IPR002791">
    <property type="entry name" value="ARMT1-like_metal-bd"/>
</dbReference>
<keyword evidence="6" id="KW-0963">Cytoplasm</keyword>
<evidence type="ECO:0000256" key="7">
    <source>
        <dbReference type="ARBA" id="ARBA00022679"/>
    </source>
</evidence>
<dbReference type="PANTHER" id="PTHR12280:SF20">
    <property type="entry name" value="4'-PHOSPHOPANTETHEINE PHOSPHATASE"/>
    <property type="match status" value="1"/>
</dbReference>
<gene>
    <name evidence="15" type="ORF">AX774_g5163</name>
</gene>
<feature type="compositionally biased region" description="Low complexity" evidence="13">
    <location>
        <begin position="326"/>
        <end position="343"/>
    </location>
</feature>
<dbReference type="GO" id="GO:0005829">
    <property type="term" value="C:cytosol"/>
    <property type="evidence" value="ECO:0007669"/>
    <property type="project" value="TreeGrafter"/>
</dbReference>
<sequence>MFPYMLVNIGSGVSILKVTGQNKYERISGTSLGGGTFWGLMHLISGSHSFDEILEISKTGDNKNVDMLVGDIYGVGYDKIGLKATAIASTMGGVYRAGLSKKYEKKDIAASLLYMVSNNIGQIAYLNAQLHGIKRIYFGGYFIRGHKLTMHTLSYAINFWSKGTMNALFLRHEGFLGAVGAFIKADPSLLPSKPTHSRRGGSFTENFVVAKEVMMNVGKDKVDHPKGSVFGILDRVSSKLVPLPQLILSSKTKGGDSVKDQVKIDQTTPHTYQPDTLDLTSQKKLREYLIDTMNENVSNLVEMAESRKLKISTNGSSKPKEGSDIVAPESESESASASASVPELPLQTEAGATDKKEITPAISPSDRLLEFKNLFSSRLDTLLHEPAAYGKLTIRSILNLKEQCLQICGFRDLFFEIKQKETNDAIAVLPGLLSQLDQITDRRELVKTLLDRMIVGNMFDWGSTEISSLMVNHAMSFENAKSKIIYNQKLNNSDKLADKLAAHSSSSSHGDNDSYDHAVYNQAVIFVDNAGADLVLGVIPFARFLLRCGTKVILAANSLPSVNDITCPELTDLVLKIAEFDSTFQKSIENGNLQVCPTGSQGPCLDLSRLDERLVNRCPDADFIVIVGMGRAIHTNYHATFNVDCLKVAVFKSRLAAGAMGVDLYTGLCKFTPASLPTRHK</sequence>
<evidence type="ECO:0000256" key="5">
    <source>
        <dbReference type="ARBA" id="ARBA00012102"/>
    </source>
</evidence>
<proteinExistence type="inferred from homology"/>
<comment type="similarity">
    <text evidence="12">Belongs to the type II pantothenate kinase family.</text>
</comment>
<keyword evidence="9 15" id="KW-0418">Kinase</keyword>
<evidence type="ECO:0000256" key="3">
    <source>
        <dbReference type="ARBA" id="ARBA00004496"/>
    </source>
</evidence>
<comment type="cofactor">
    <cofactor evidence="2">
        <name>Ni(2+)</name>
        <dbReference type="ChEBI" id="CHEBI:49786"/>
    </cofactor>
</comment>
<accession>A0A1R1PK82</accession>
<comment type="caution">
    <text evidence="15">The sequence shown here is derived from an EMBL/GenBank/DDBJ whole genome shotgun (WGS) entry which is preliminary data.</text>
</comment>
<evidence type="ECO:0000256" key="12">
    <source>
        <dbReference type="ARBA" id="ARBA00060870"/>
    </source>
</evidence>
<keyword evidence="11" id="KW-0173">Coenzyme A biosynthesis</keyword>
<dbReference type="InterPro" id="IPR043129">
    <property type="entry name" value="ATPase_NBD"/>
</dbReference>
<evidence type="ECO:0000256" key="13">
    <source>
        <dbReference type="SAM" id="MobiDB-lite"/>
    </source>
</evidence>
<dbReference type="Gene3D" id="3.40.50.10880">
    <property type="entry name" value="Uncharacterised protein PF01937, DUF89, domain 3"/>
    <property type="match status" value="1"/>
</dbReference>
<dbReference type="EMBL" id="LSSK01000914">
    <property type="protein sequence ID" value="OMH81380.1"/>
    <property type="molecule type" value="Genomic_DNA"/>
</dbReference>
<evidence type="ECO:0000256" key="1">
    <source>
        <dbReference type="ARBA" id="ARBA00001206"/>
    </source>
</evidence>
<dbReference type="GO" id="GO:0004594">
    <property type="term" value="F:pantothenate kinase activity"/>
    <property type="evidence" value="ECO:0007669"/>
    <property type="project" value="UniProtKB-EC"/>
</dbReference>
<comment type="subcellular location">
    <subcellularLocation>
        <location evidence="3">Cytoplasm</location>
    </subcellularLocation>
</comment>
<dbReference type="OrthoDB" id="498611at2759"/>
<evidence type="ECO:0000256" key="8">
    <source>
        <dbReference type="ARBA" id="ARBA00022741"/>
    </source>
</evidence>
<dbReference type="Gene3D" id="3.30.420.40">
    <property type="match status" value="1"/>
</dbReference>
<feature type="region of interest" description="Disordered" evidence="13">
    <location>
        <begin position="310"/>
        <end position="359"/>
    </location>
</feature>
<evidence type="ECO:0000256" key="11">
    <source>
        <dbReference type="ARBA" id="ARBA00022993"/>
    </source>
</evidence>
<comment type="pathway">
    <text evidence="4">Cofactor biosynthesis; coenzyme A biosynthesis; CoA from (R)-pantothenate: step 1/5.</text>
</comment>
<keyword evidence="16" id="KW-1185">Reference proteome</keyword>
<reference evidence="16" key="1">
    <citation type="submission" date="2017-01" db="EMBL/GenBank/DDBJ databases">
        <authorList>
            <person name="Wang Y."/>
            <person name="White M."/>
            <person name="Kvist S."/>
            <person name="Moncalvo J.-M."/>
        </authorList>
    </citation>
    <scope>NUCLEOTIDE SEQUENCE [LARGE SCALE GENOMIC DNA]</scope>
    <source>
        <strain evidence="16">COL-18-3</strain>
    </source>
</reference>
<dbReference type="SUPFAM" id="SSF111321">
    <property type="entry name" value="AF1104-like"/>
    <property type="match status" value="1"/>
</dbReference>
<dbReference type="GO" id="GO:0005524">
    <property type="term" value="F:ATP binding"/>
    <property type="evidence" value="ECO:0007669"/>
    <property type="project" value="UniProtKB-KW"/>
</dbReference>
<keyword evidence="8" id="KW-0547">Nucleotide-binding</keyword>
<keyword evidence="7" id="KW-0808">Transferase</keyword>
<organism evidence="15 16">
    <name type="scientific">Zancudomyces culisetae</name>
    <name type="common">Gut fungus</name>
    <name type="synonym">Smittium culisetae</name>
    <dbReference type="NCBI Taxonomy" id="1213189"/>
    <lineage>
        <taxon>Eukaryota</taxon>
        <taxon>Fungi</taxon>
        <taxon>Fungi incertae sedis</taxon>
        <taxon>Zoopagomycota</taxon>
        <taxon>Kickxellomycotina</taxon>
        <taxon>Harpellomycetes</taxon>
        <taxon>Harpellales</taxon>
        <taxon>Legeriomycetaceae</taxon>
        <taxon>Zancudomyces</taxon>
    </lineage>
</organism>
<dbReference type="Pfam" id="PF01937">
    <property type="entry name" value="ARMT1-like_dom"/>
    <property type="match status" value="1"/>
</dbReference>
<dbReference type="PANTHER" id="PTHR12280">
    <property type="entry name" value="PANTOTHENATE KINASE"/>
    <property type="match status" value="1"/>
</dbReference>
<dbReference type="Pfam" id="PF03630">
    <property type="entry name" value="Fumble"/>
    <property type="match status" value="1"/>
</dbReference>
<evidence type="ECO:0000259" key="14">
    <source>
        <dbReference type="Pfam" id="PF01937"/>
    </source>
</evidence>
<dbReference type="FunFam" id="3.30.420.40:FF:000025">
    <property type="entry name" value="pantothenate kinase 2, mitochondrial"/>
    <property type="match status" value="1"/>
</dbReference>
<dbReference type="InterPro" id="IPR004567">
    <property type="entry name" value="Type_II_PanK"/>
</dbReference>
<dbReference type="Proteomes" id="UP000188320">
    <property type="component" value="Unassembled WGS sequence"/>
</dbReference>
<evidence type="ECO:0000256" key="6">
    <source>
        <dbReference type="ARBA" id="ARBA00022490"/>
    </source>
</evidence>
<feature type="domain" description="Damage-control phosphatase ARMT1-like metal-binding" evidence="14">
    <location>
        <begin position="384"/>
        <end position="665"/>
    </location>
</feature>
<evidence type="ECO:0000313" key="15">
    <source>
        <dbReference type="EMBL" id="OMH81380.1"/>
    </source>
</evidence>
<dbReference type="SUPFAM" id="SSF53067">
    <property type="entry name" value="Actin-like ATPase domain"/>
    <property type="match status" value="1"/>
</dbReference>
<evidence type="ECO:0000256" key="4">
    <source>
        <dbReference type="ARBA" id="ARBA00005225"/>
    </source>
</evidence>
<dbReference type="AlphaFoldDB" id="A0A1R1PK82"/>
<evidence type="ECO:0000256" key="2">
    <source>
        <dbReference type="ARBA" id="ARBA00001967"/>
    </source>
</evidence>
<dbReference type="GO" id="GO:0015937">
    <property type="term" value="P:coenzyme A biosynthetic process"/>
    <property type="evidence" value="ECO:0007669"/>
    <property type="project" value="UniProtKB-KW"/>
</dbReference>
<dbReference type="InterPro" id="IPR036075">
    <property type="entry name" value="ARMT-1-like_metal-bd_sf"/>
</dbReference>
<name>A0A1R1PK82_ZANCU</name>
<evidence type="ECO:0000256" key="10">
    <source>
        <dbReference type="ARBA" id="ARBA00022840"/>
    </source>
</evidence>
<protein>
    <recommendedName>
        <fullName evidence="5">pantothenate kinase</fullName>
        <ecNumber evidence="5">2.7.1.33</ecNumber>
    </recommendedName>
</protein>